<dbReference type="InterPro" id="IPR000330">
    <property type="entry name" value="SNF2_N"/>
</dbReference>
<feature type="domain" description="SNF2 N-terminal" evidence="6">
    <location>
        <begin position="78"/>
        <end position="245"/>
    </location>
</feature>
<dbReference type="SUPFAM" id="SSF52540">
    <property type="entry name" value="P-loop containing nucleoside triphosphate hydrolases"/>
    <property type="match status" value="1"/>
</dbReference>
<dbReference type="InterPro" id="IPR027417">
    <property type="entry name" value="P-loop_NTPase"/>
</dbReference>
<feature type="signal peptide" evidence="5">
    <location>
        <begin position="1"/>
        <end position="20"/>
    </location>
</feature>
<dbReference type="EMBL" id="JAEACU010000001">
    <property type="protein sequence ID" value="KAH7546025.1"/>
    <property type="molecule type" value="Genomic_DNA"/>
</dbReference>
<dbReference type="PANTHER" id="PTHR45766">
    <property type="entry name" value="DNA ANNEALING HELICASE AND ENDONUCLEASE ZRANB3 FAMILY MEMBER"/>
    <property type="match status" value="1"/>
</dbReference>
<dbReference type="InterPro" id="IPR038718">
    <property type="entry name" value="SNF2-like_sf"/>
</dbReference>
<dbReference type="GO" id="GO:0005524">
    <property type="term" value="F:ATP binding"/>
    <property type="evidence" value="ECO:0007669"/>
    <property type="project" value="UniProtKB-KW"/>
</dbReference>
<keyword evidence="5" id="KW-0732">Signal</keyword>
<dbReference type="Pfam" id="PF00176">
    <property type="entry name" value="SNF2-rel_dom"/>
    <property type="match status" value="1"/>
</dbReference>
<evidence type="ECO:0000256" key="5">
    <source>
        <dbReference type="SAM" id="SignalP"/>
    </source>
</evidence>
<dbReference type="PANTHER" id="PTHR45766:SF3">
    <property type="entry name" value="DNA ANNEALING HELICASE AND ENDONUCLEASE ZRANB3"/>
    <property type="match status" value="1"/>
</dbReference>
<keyword evidence="2" id="KW-0378">Hydrolase</keyword>
<dbReference type="Proteomes" id="UP000813462">
    <property type="component" value="Unassembled WGS sequence"/>
</dbReference>
<dbReference type="GO" id="GO:0031297">
    <property type="term" value="P:replication fork processing"/>
    <property type="evidence" value="ECO:0007669"/>
    <property type="project" value="TreeGrafter"/>
</dbReference>
<keyword evidence="4" id="KW-0067">ATP-binding</keyword>
<evidence type="ECO:0000256" key="4">
    <source>
        <dbReference type="ARBA" id="ARBA00022840"/>
    </source>
</evidence>
<evidence type="ECO:0000256" key="2">
    <source>
        <dbReference type="ARBA" id="ARBA00022801"/>
    </source>
</evidence>
<name>A0A978W241_ZIZJJ</name>
<evidence type="ECO:0000313" key="8">
    <source>
        <dbReference type="Proteomes" id="UP000813462"/>
    </source>
</evidence>
<proteinExistence type="predicted"/>
<evidence type="ECO:0000256" key="3">
    <source>
        <dbReference type="ARBA" id="ARBA00022806"/>
    </source>
</evidence>
<dbReference type="GO" id="GO:0006281">
    <property type="term" value="P:DNA repair"/>
    <property type="evidence" value="ECO:0007669"/>
    <property type="project" value="TreeGrafter"/>
</dbReference>
<organism evidence="7 8">
    <name type="scientific">Ziziphus jujuba var. spinosa</name>
    <dbReference type="NCBI Taxonomy" id="714518"/>
    <lineage>
        <taxon>Eukaryota</taxon>
        <taxon>Viridiplantae</taxon>
        <taxon>Streptophyta</taxon>
        <taxon>Embryophyta</taxon>
        <taxon>Tracheophyta</taxon>
        <taxon>Spermatophyta</taxon>
        <taxon>Magnoliopsida</taxon>
        <taxon>eudicotyledons</taxon>
        <taxon>Gunneridae</taxon>
        <taxon>Pentapetalae</taxon>
        <taxon>rosids</taxon>
        <taxon>fabids</taxon>
        <taxon>Rosales</taxon>
        <taxon>Rhamnaceae</taxon>
        <taxon>Paliureae</taxon>
        <taxon>Ziziphus</taxon>
    </lineage>
</organism>
<gene>
    <name evidence="7" type="ORF">FEM48_Zijuj01G0157000</name>
</gene>
<sequence>MNYMLVAFHMILIEVDPLSAGVQYDKEFTVWSLDFLSGLAEGLGSGIESLSFCMSFPNSYGELCNVVWMRLQMSDRVDLPYLVTLLDLWIFPASSLSLVEKQLSEISGAKVQVENLDSLVHRAIATALAIPDLQASCIRGSWPVLIMAPSSLRLQWASIIQQWLDISPYDILVVLTQCGGSNRGGFTIVSSNSQVTIHLGGLFNIILYDVVPNLQNLLMAPDFKVVIANESHFLKNAKAKRTTAFVPFIKPQIHAESA</sequence>
<comment type="caution">
    <text evidence="7">The sequence shown here is derived from an EMBL/GenBank/DDBJ whole genome shotgun (WGS) entry which is preliminary data.</text>
</comment>
<dbReference type="Gene3D" id="3.40.50.10810">
    <property type="entry name" value="Tandem AAA-ATPase domain"/>
    <property type="match status" value="1"/>
</dbReference>
<protein>
    <recommendedName>
        <fullName evidence="6">SNF2 N-terminal domain-containing protein</fullName>
    </recommendedName>
</protein>
<dbReference type="GO" id="GO:0004520">
    <property type="term" value="F:DNA endonuclease activity"/>
    <property type="evidence" value="ECO:0007669"/>
    <property type="project" value="TreeGrafter"/>
</dbReference>
<accession>A0A978W241</accession>
<keyword evidence="3" id="KW-0347">Helicase</keyword>
<feature type="chain" id="PRO_5037961862" description="SNF2 N-terminal domain-containing protein" evidence="5">
    <location>
        <begin position="21"/>
        <end position="258"/>
    </location>
</feature>
<evidence type="ECO:0000259" key="6">
    <source>
        <dbReference type="Pfam" id="PF00176"/>
    </source>
</evidence>
<reference evidence="7" key="1">
    <citation type="journal article" date="2021" name="Front. Plant Sci.">
        <title>Chromosome-Scale Genome Assembly for Chinese Sour Jujube and Insights Into Its Genome Evolution and Domestication Signature.</title>
        <authorList>
            <person name="Shen L.-Y."/>
            <person name="Luo H."/>
            <person name="Wang X.-L."/>
            <person name="Wang X.-M."/>
            <person name="Qiu X.-J."/>
            <person name="Liu H."/>
            <person name="Zhou S.-S."/>
            <person name="Jia K.-H."/>
            <person name="Nie S."/>
            <person name="Bao Y.-T."/>
            <person name="Zhang R.-G."/>
            <person name="Yun Q.-Z."/>
            <person name="Chai Y.-H."/>
            <person name="Lu J.-Y."/>
            <person name="Li Y."/>
            <person name="Zhao S.-W."/>
            <person name="Mao J.-F."/>
            <person name="Jia S.-G."/>
            <person name="Mao Y.-M."/>
        </authorList>
    </citation>
    <scope>NUCLEOTIDE SEQUENCE</scope>
    <source>
        <strain evidence="7">AT0</strain>
        <tissue evidence="7">Leaf</tissue>
    </source>
</reference>
<keyword evidence="1" id="KW-0547">Nucleotide-binding</keyword>
<evidence type="ECO:0000256" key="1">
    <source>
        <dbReference type="ARBA" id="ARBA00022741"/>
    </source>
</evidence>
<evidence type="ECO:0000313" key="7">
    <source>
        <dbReference type="EMBL" id="KAH7546025.1"/>
    </source>
</evidence>
<dbReference type="AlphaFoldDB" id="A0A978W241"/>
<dbReference type="GO" id="GO:0004386">
    <property type="term" value="F:helicase activity"/>
    <property type="evidence" value="ECO:0007669"/>
    <property type="project" value="UniProtKB-KW"/>
</dbReference>
<dbReference type="GO" id="GO:0043596">
    <property type="term" value="C:nuclear replication fork"/>
    <property type="evidence" value="ECO:0007669"/>
    <property type="project" value="TreeGrafter"/>
</dbReference>
<dbReference type="GO" id="GO:0016787">
    <property type="term" value="F:hydrolase activity"/>
    <property type="evidence" value="ECO:0007669"/>
    <property type="project" value="UniProtKB-KW"/>
</dbReference>